<dbReference type="InterPro" id="IPR009291">
    <property type="entry name" value="Vps62"/>
</dbReference>
<evidence type="ECO:0008006" key="4">
    <source>
        <dbReference type="Google" id="ProtNLM"/>
    </source>
</evidence>
<dbReference type="EMBL" id="KV878198">
    <property type="protein sequence ID" value="OJI85878.1"/>
    <property type="molecule type" value="Genomic_DNA"/>
</dbReference>
<evidence type="ECO:0000313" key="2">
    <source>
        <dbReference type="EMBL" id="OJI85878.1"/>
    </source>
</evidence>
<dbReference type="OMA" id="FWPGDIA"/>
<feature type="region of interest" description="Disordered" evidence="1">
    <location>
        <begin position="320"/>
        <end position="393"/>
    </location>
</feature>
<protein>
    <recommendedName>
        <fullName evidence="4">Vacuolar protein sorting-associated protein 62</fullName>
    </recommendedName>
</protein>
<dbReference type="PANTHER" id="PTHR48172">
    <property type="match status" value="1"/>
</dbReference>
<keyword evidence="3" id="KW-1185">Reference proteome</keyword>
<dbReference type="PANTHER" id="PTHR48172:SF2">
    <property type="entry name" value="VACUOLAR PROTEIN SORTING PROTEIN 62"/>
    <property type="match status" value="1"/>
</dbReference>
<organism evidence="2 3">
    <name type="scientific">Aspergillus tubingensis (strain CBS 134.48)</name>
    <dbReference type="NCBI Taxonomy" id="767770"/>
    <lineage>
        <taxon>Eukaryota</taxon>
        <taxon>Fungi</taxon>
        <taxon>Dikarya</taxon>
        <taxon>Ascomycota</taxon>
        <taxon>Pezizomycotina</taxon>
        <taxon>Eurotiomycetes</taxon>
        <taxon>Eurotiomycetidae</taxon>
        <taxon>Eurotiales</taxon>
        <taxon>Aspergillaceae</taxon>
        <taxon>Aspergillus</taxon>
        <taxon>Aspergillus subgen. Circumdati</taxon>
    </lineage>
</organism>
<dbReference type="Pfam" id="PF06101">
    <property type="entry name" value="Vps62"/>
    <property type="match status" value="1"/>
</dbReference>
<evidence type="ECO:0000313" key="3">
    <source>
        <dbReference type="Proteomes" id="UP000184304"/>
    </source>
</evidence>
<gene>
    <name evidence="2" type="ORF">ASPTUDRAFT_189885</name>
</gene>
<dbReference type="VEuPathDB" id="FungiDB:ASPTUDRAFT_189885"/>
<sequence>MTNYSWPLWPITTQFCPLLYHHFDLPRPVPAVLDPSRLTDNVIAPSLCHPSPLGSDASRPLAISPEDSSVTDLADSLVAAALPTSAVPIGNLVTLPPSTTSTPGDQSGLVVPPSSRSSSSDLEASPGIVQQMIRSTRVAIVTLASLIAYVLINSAARAVNPSAFIWYAEDHDEQSWIASSPSWLDRKACRWLGMCGTAHFRLVRARYGQREPTLGPWSPDDEAHYAAWRDAQFNESQQPAWDEAERSRRQIPEYVFQYAPLVYLSSHEQFWPGDIAEHLYHVTPMLNYTPIQSDEEHPTLQDLDQLNEWQEGEFVYLTSNDNVEDRPPWIEGEKNIPDDPDDDLELSWPDWDGRIDGPIPGDTPEERSQWYDTGRLSSSKGEDDSWSPEDLGYLRPEDLADEDVRTELRKRFGGEPIHVEKTGGRSNAPAILLVMDKGHGVVDAFWFYFYSFNLGNVVLNVRFGNHVGDWEHCLVRFHDGKPKALFFSAHSAGEAYSYEAVEKIGQRPVIYSAMGTHAMYATPGIHAYILPWGLLHDQTDRGPLWDPLLNAHAYTYDYDSDNLRASTATPSAPIEWFYFNGHWGDKFYPLGDQRQYRFAGQYHYVNGPVGPRFKHLNRHKVCQQRDEEVCVIKNYIGEEKRAKRWAGTRPEHEKEHD</sequence>
<proteinExistence type="predicted"/>
<dbReference type="STRING" id="767770.A0A1L9N998"/>
<dbReference type="AlphaFoldDB" id="A0A1L9N998"/>
<reference evidence="3" key="1">
    <citation type="journal article" date="2017" name="Genome Biol.">
        <title>Comparative genomics reveals high biological diversity and specific adaptations in the industrially and medically important fungal genus Aspergillus.</title>
        <authorList>
            <person name="de Vries R.P."/>
            <person name="Riley R."/>
            <person name="Wiebenga A."/>
            <person name="Aguilar-Osorio G."/>
            <person name="Amillis S."/>
            <person name="Uchima C.A."/>
            <person name="Anderluh G."/>
            <person name="Asadollahi M."/>
            <person name="Askin M."/>
            <person name="Barry K."/>
            <person name="Battaglia E."/>
            <person name="Bayram O."/>
            <person name="Benocci T."/>
            <person name="Braus-Stromeyer S.A."/>
            <person name="Caldana C."/>
            <person name="Canovas D."/>
            <person name="Cerqueira G.C."/>
            <person name="Chen F."/>
            <person name="Chen W."/>
            <person name="Choi C."/>
            <person name="Clum A."/>
            <person name="Dos Santos R.A."/>
            <person name="Damasio A.R."/>
            <person name="Diallinas G."/>
            <person name="Emri T."/>
            <person name="Fekete E."/>
            <person name="Flipphi M."/>
            <person name="Freyberg S."/>
            <person name="Gallo A."/>
            <person name="Gournas C."/>
            <person name="Habgood R."/>
            <person name="Hainaut M."/>
            <person name="Harispe M.L."/>
            <person name="Henrissat B."/>
            <person name="Hilden K.S."/>
            <person name="Hope R."/>
            <person name="Hossain A."/>
            <person name="Karabika E."/>
            <person name="Karaffa L."/>
            <person name="Karanyi Z."/>
            <person name="Krasevec N."/>
            <person name="Kuo A."/>
            <person name="Kusch H."/>
            <person name="LaButti K."/>
            <person name="Lagendijk E.L."/>
            <person name="Lapidus A."/>
            <person name="Levasseur A."/>
            <person name="Lindquist E."/>
            <person name="Lipzen A."/>
            <person name="Logrieco A.F."/>
            <person name="MacCabe A."/>
            <person name="Maekelae M.R."/>
            <person name="Malavazi I."/>
            <person name="Melin P."/>
            <person name="Meyer V."/>
            <person name="Mielnichuk N."/>
            <person name="Miskei M."/>
            <person name="Molnar A.P."/>
            <person name="Mule G."/>
            <person name="Ngan C.Y."/>
            <person name="Orejas M."/>
            <person name="Orosz E."/>
            <person name="Ouedraogo J.P."/>
            <person name="Overkamp K.M."/>
            <person name="Park H.-S."/>
            <person name="Perrone G."/>
            <person name="Piumi F."/>
            <person name="Punt P.J."/>
            <person name="Ram A.F."/>
            <person name="Ramon A."/>
            <person name="Rauscher S."/>
            <person name="Record E."/>
            <person name="Riano-Pachon D.M."/>
            <person name="Robert V."/>
            <person name="Roehrig J."/>
            <person name="Ruller R."/>
            <person name="Salamov A."/>
            <person name="Salih N.S."/>
            <person name="Samson R.A."/>
            <person name="Sandor E."/>
            <person name="Sanguinetti M."/>
            <person name="Schuetze T."/>
            <person name="Sepcic K."/>
            <person name="Shelest E."/>
            <person name="Sherlock G."/>
            <person name="Sophianopoulou V."/>
            <person name="Squina F.M."/>
            <person name="Sun H."/>
            <person name="Susca A."/>
            <person name="Todd R.B."/>
            <person name="Tsang A."/>
            <person name="Unkles S.E."/>
            <person name="van de Wiele N."/>
            <person name="van Rossen-Uffink D."/>
            <person name="Oliveira J.V."/>
            <person name="Vesth T.C."/>
            <person name="Visser J."/>
            <person name="Yu J.-H."/>
            <person name="Zhou M."/>
            <person name="Andersen M.R."/>
            <person name="Archer D.B."/>
            <person name="Baker S.E."/>
            <person name="Benoit I."/>
            <person name="Brakhage A.A."/>
            <person name="Braus G.H."/>
            <person name="Fischer R."/>
            <person name="Frisvad J.C."/>
            <person name="Goldman G.H."/>
            <person name="Houbraken J."/>
            <person name="Oakley B."/>
            <person name="Pocsi I."/>
            <person name="Scazzocchio C."/>
            <person name="Seiboth B."/>
            <person name="vanKuyk P.A."/>
            <person name="Wortman J."/>
            <person name="Dyer P.S."/>
            <person name="Grigoriev I.V."/>
        </authorList>
    </citation>
    <scope>NUCLEOTIDE SEQUENCE [LARGE SCALE GENOMIC DNA]</scope>
    <source>
        <strain evidence="3">CBS 134.48</strain>
    </source>
</reference>
<accession>A0A1L9N998</accession>
<feature type="compositionally biased region" description="Basic and acidic residues" evidence="1">
    <location>
        <begin position="323"/>
        <end position="337"/>
    </location>
</feature>
<evidence type="ECO:0000256" key="1">
    <source>
        <dbReference type="SAM" id="MobiDB-lite"/>
    </source>
</evidence>
<feature type="region of interest" description="Disordered" evidence="1">
    <location>
        <begin position="95"/>
        <end position="124"/>
    </location>
</feature>
<dbReference type="OrthoDB" id="188042at2759"/>
<name>A0A1L9N998_ASPTC</name>
<dbReference type="Proteomes" id="UP000184304">
    <property type="component" value="Unassembled WGS sequence"/>
</dbReference>